<dbReference type="RefSeq" id="WP_203954244.1">
    <property type="nucleotide sequence ID" value="NZ_BOOO01000019.1"/>
</dbReference>
<protein>
    <submittedName>
        <fullName evidence="3">Alpha/beta hydrolase</fullName>
    </submittedName>
</protein>
<dbReference type="EMBL" id="BOOO01000019">
    <property type="protein sequence ID" value="GII30266.1"/>
    <property type="molecule type" value="Genomic_DNA"/>
</dbReference>
<dbReference type="Gene3D" id="3.40.50.1820">
    <property type="entry name" value="alpha/beta hydrolase"/>
    <property type="match status" value="1"/>
</dbReference>
<keyword evidence="4" id="KW-1185">Reference proteome</keyword>
<feature type="chain" id="PRO_5035234811" evidence="1">
    <location>
        <begin position="43"/>
        <end position="297"/>
    </location>
</feature>
<dbReference type="InterPro" id="IPR000073">
    <property type="entry name" value="AB_hydrolase_1"/>
</dbReference>
<feature type="domain" description="AB hydrolase-1" evidence="2">
    <location>
        <begin position="64"/>
        <end position="287"/>
    </location>
</feature>
<accession>A0A8J3TQE4</accession>
<keyword evidence="3" id="KW-0378">Hydrolase</keyword>
<gene>
    <name evidence="3" type="ORF">Pmi06nite_37080</name>
</gene>
<dbReference type="InterPro" id="IPR052897">
    <property type="entry name" value="Sec-Metab_Biosynth_Hydrolase"/>
</dbReference>
<dbReference type="Proteomes" id="UP000650628">
    <property type="component" value="Unassembled WGS sequence"/>
</dbReference>
<dbReference type="SUPFAM" id="SSF53474">
    <property type="entry name" value="alpha/beta-Hydrolases"/>
    <property type="match status" value="1"/>
</dbReference>
<feature type="signal peptide" evidence="1">
    <location>
        <begin position="1"/>
        <end position="42"/>
    </location>
</feature>
<sequence length="297" mass="30896">MNLEPERRTRSSARTTRRPAPLVALIVIAASAVASSATGVQAAAAHEPSPLVGCPSPGRVKPTVVLVHGAWADASSWNGEVRFLQRAGYPVRAVANPLRDLTTDSASVADFLKTVSGPIVLVGHSYGGSVITNAAADVPNVKALVYVDAAAPDVGETTGGLSGSDSALNADPATLYDKVPYSGAPAGAADLYLKKDVFVRSFASDLPRHVAVRLWATQRAASTSAFMTPSKAAAWKTIPSWFFISTGDRIITPSSERAMAHRANSKITEFRGGSHLTLISHPDAVASVIGSAVCSVR</sequence>
<proteinExistence type="predicted"/>
<dbReference type="AlphaFoldDB" id="A0A8J3TQE4"/>
<name>A0A8J3TQE4_9ACTN</name>
<dbReference type="PANTHER" id="PTHR37017">
    <property type="entry name" value="AB HYDROLASE-1 DOMAIN-CONTAINING PROTEIN-RELATED"/>
    <property type="match status" value="1"/>
</dbReference>
<evidence type="ECO:0000259" key="2">
    <source>
        <dbReference type="Pfam" id="PF12697"/>
    </source>
</evidence>
<dbReference type="InterPro" id="IPR029058">
    <property type="entry name" value="AB_hydrolase_fold"/>
</dbReference>
<evidence type="ECO:0000313" key="4">
    <source>
        <dbReference type="Proteomes" id="UP000650628"/>
    </source>
</evidence>
<comment type="caution">
    <text evidence="3">The sequence shown here is derived from an EMBL/GenBank/DDBJ whole genome shotgun (WGS) entry which is preliminary data.</text>
</comment>
<reference evidence="3 4" key="1">
    <citation type="submission" date="2021-01" db="EMBL/GenBank/DDBJ databases">
        <title>Whole genome shotgun sequence of Planotetraspora mira NBRC 15435.</title>
        <authorList>
            <person name="Komaki H."/>
            <person name="Tamura T."/>
        </authorList>
    </citation>
    <scope>NUCLEOTIDE SEQUENCE [LARGE SCALE GENOMIC DNA]</scope>
    <source>
        <strain evidence="3 4">NBRC 15435</strain>
    </source>
</reference>
<dbReference type="GO" id="GO:0016787">
    <property type="term" value="F:hydrolase activity"/>
    <property type="evidence" value="ECO:0007669"/>
    <property type="project" value="UniProtKB-KW"/>
</dbReference>
<dbReference type="PANTHER" id="PTHR37017:SF11">
    <property type="entry name" value="ESTERASE_LIPASE_THIOESTERASE DOMAIN-CONTAINING PROTEIN"/>
    <property type="match status" value="1"/>
</dbReference>
<keyword evidence="1" id="KW-0732">Signal</keyword>
<organism evidence="3 4">
    <name type="scientific">Planotetraspora mira</name>
    <dbReference type="NCBI Taxonomy" id="58121"/>
    <lineage>
        <taxon>Bacteria</taxon>
        <taxon>Bacillati</taxon>
        <taxon>Actinomycetota</taxon>
        <taxon>Actinomycetes</taxon>
        <taxon>Streptosporangiales</taxon>
        <taxon>Streptosporangiaceae</taxon>
        <taxon>Planotetraspora</taxon>
    </lineage>
</organism>
<evidence type="ECO:0000313" key="3">
    <source>
        <dbReference type="EMBL" id="GII30266.1"/>
    </source>
</evidence>
<evidence type="ECO:0000256" key="1">
    <source>
        <dbReference type="SAM" id="SignalP"/>
    </source>
</evidence>
<dbReference type="Pfam" id="PF12697">
    <property type="entry name" value="Abhydrolase_6"/>
    <property type="match status" value="1"/>
</dbReference>